<sequence>MQKLLLLSQLMKTMLEIDEKVNVVDTVQTPKLSHSERLKALRRPTVFEHGAVVMDVFVMKLQNTEYSMADNRTLRIFLKKVARVSAKLAT</sequence>
<reference evidence="1" key="1">
    <citation type="submission" date="2020-08" db="EMBL/GenBank/DDBJ databases">
        <title>Multicomponent nature underlies the extraordinary mechanical properties of spider dragline silk.</title>
        <authorList>
            <person name="Kono N."/>
            <person name="Nakamura H."/>
            <person name="Mori M."/>
            <person name="Yoshida Y."/>
            <person name="Ohtoshi R."/>
            <person name="Malay A.D."/>
            <person name="Moran D.A.P."/>
            <person name="Tomita M."/>
            <person name="Numata K."/>
            <person name="Arakawa K."/>
        </authorList>
    </citation>
    <scope>NUCLEOTIDE SEQUENCE</scope>
</reference>
<gene>
    <name evidence="1" type="ORF">TNCV_1629581</name>
</gene>
<dbReference type="AlphaFoldDB" id="A0A8X6WA83"/>
<evidence type="ECO:0000313" key="1">
    <source>
        <dbReference type="EMBL" id="GFY30985.1"/>
    </source>
</evidence>
<evidence type="ECO:0000313" key="2">
    <source>
        <dbReference type="Proteomes" id="UP000887159"/>
    </source>
</evidence>
<name>A0A8X6WA83_TRICX</name>
<proteinExistence type="predicted"/>
<dbReference type="Proteomes" id="UP000887159">
    <property type="component" value="Unassembled WGS sequence"/>
</dbReference>
<dbReference type="EMBL" id="BMAU01021395">
    <property type="protein sequence ID" value="GFY30985.1"/>
    <property type="molecule type" value="Genomic_DNA"/>
</dbReference>
<accession>A0A8X6WA83</accession>
<keyword evidence="2" id="KW-1185">Reference proteome</keyword>
<comment type="caution">
    <text evidence="1">The sequence shown here is derived from an EMBL/GenBank/DDBJ whole genome shotgun (WGS) entry which is preliminary data.</text>
</comment>
<protein>
    <submittedName>
        <fullName evidence="1">Uncharacterized protein</fullName>
    </submittedName>
</protein>
<organism evidence="1 2">
    <name type="scientific">Trichonephila clavipes</name>
    <name type="common">Golden silk orbweaver</name>
    <name type="synonym">Nephila clavipes</name>
    <dbReference type="NCBI Taxonomy" id="2585209"/>
    <lineage>
        <taxon>Eukaryota</taxon>
        <taxon>Metazoa</taxon>
        <taxon>Ecdysozoa</taxon>
        <taxon>Arthropoda</taxon>
        <taxon>Chelicerata</taxon>
        <taxon>Arachnida</taxon>
        <taxon>Araneae</taxon>
        <taxon>Araneomorphae</taxon>
        <taxon>Entelegynae</taxon>
        <taxon>Araneoidea</taxon>
        <taxon>Nephilidae</taxon>
        <taxon>Trichonephila</taxon>
    </lineage>
</organism>